<keyword evidence="8" id="KW-0804">Transcription</keyword>
<evidence type="ECO:0000313" key="12">
    <source>
        <dbReference type="EMBL" id="TQV79196.1"/>
    </source>
</evidence>
<dbReference type="InterPro" id="IPR025944">
    <property type="entry name" value="Sigma_54_int_dom_CS"/>
</dbReference>
<dbReference type="OrthoDB" id="9770562at2"/>
<dbReference type="RefSeq" id="WP_142897420.1">
    <property type="nucleotide sequence ID" value="NZ_ML660056.1"/>
</dbReference>
<dbReference type="InterPro" id="IPR009057">
    <property type="entry name" value="Homeodomain-like_sf"/>
</dbReference>
<dbReference type="CDD" id="cd00009">
    <property type="entry name" value="AAA"/>
    <property type="match status" value="1"/>
</dbReference>
<keyword evidence="4" id="KW-0902">Two-component regulatory system</keyword>
<evidence type="ECO:0000259" key="11">
    <source>
        <dbReference type="PROSITE" id="PS50110"/>
    </source>
</evidence>
<evidence type="ECO:0000256" key="7">
    <source>
        <dbReference type="ARBA" id="ARBA00023159"/>
    </source>
</evidence>
<dbReference type="Gene3D" id="1.10.10.60">
    <property type="entry name" value="Homeodomain-like"/>
    <property type="match status" value="1"/>
</dbReference>
<dbReference type="InterPro" id="IPR011006">
    <property type="entry name" value="CheY-like_superfamily"/>
</dbReference>
<evidence type="ECO:0000256" key="9">
    <source>
        <dbReference type="PROSITE-ProRule" id="PRU00169"/>
    </source>
</evidence>
<evidence type="ECO:0000256" key="2">
    <source>
        <dbReference type="ARBA" id="ARBA00022741"/>
    </source>
</evidence>
<dbReference type="AlphaFoldDB" id="A0A545TPQ0"/>
<dbReference type="PROSITE" id="PS50045">
    <property type="entry name" value="SIGMA54_INTERACT_4"/>
    <property type="match status" value="1"/>
</dbReference>
<sequence length="462" mass="51002">MARDILIVDDEADIRLLITGILSDEGYETREASNSDEALEALRARRPNLVILDIWLDNSKLDGLQLLEVIKSEHPGVPVVMISGHGTIETAVKAITRGAYDFIEKPFKSDRLLLIIERAIEAAQLRSENEELKLRAGPQAELIGDSTAINQLRHAVTKVAPTGSRVLITGPAGAGKEVVARLIHDLSRRNSSPFVALNCAAMHPDRLEAELFGNEADAETSAGLKVGTFEQAHGGTLLLDEVADMPLETQGKIVRVLQEQSFERVGGNRTVEVDVRVVAATNRDLPQLISEGLFREDLYYRLNVVPLDVPALRDRREDIPGLVTHFMERASKATGLPSREVSNDALAALQAHEWPGNVRQLRNVIDWILIMAVGDPREVVRADMLPADISKVTPNSFAEDSESEIMALPLRDAREIFERKYLEAQVTRFGGNISRTASFVGMERSALHRKLRSLGITSSERQ</sequence>
<dbReference type="PROSITE" id="PS00676">
    <property type="entry name" value="SIGMA54_INTERACT_2"/>
    <property type="match status" value="1"/>
</dbReference>
<dbReference type="Pfam" id="PF00072">
    <property type="entry name" value="Response_reg"/>
    <property type="match status" value="1"/>
</dbReference>
<evidence type="ECO:0000256" key="3">
    <source>
        <dbReference type="ARBA" id="ARBA00022840"/>
    </source>
</evidence>
<dbReference type="Pfam" id="PF00158">
    <property type="entry name" value="Sigma54_activat"/>
    <property type="match status" value="1"/>
</dbReference>
<dbReference type="Gene3D" id="3.40.50.300">
    <property type="entry name" value="P-loop containing nucleotide triphosphate hydrolases"/>
    <property type="match status" value="1"/>
</dbReference>
<comment type="caution">
    <text evidence="12">The sequence shown here is derived from an EMBL/GenBank/DDBJ whole genome shotgun (WGS) entry which is preliminary data.</text>
</comment>
<keyword evidence="2" id="KW-0547">Nucleotide-binding</keyword>
<keyword evidence="5" id="KW-0805">Transcription regulation</keyword>
<gene>
    <name evidence="12" type="ORF">FKG95_16170</name>
</gene>
<dbReference type="PANTHER" id="PTHR32071">
    <property type="entry name" value="TRANSCRIPTIONAL REGULATORY PROTEIN"/>
    <property type="match status" value="1"/>
</dbReference>
<evidence type="ECO:0000259" key="10">
    <source>
        <dbReference type="PROSITE" id="PS50045"/>
    </source>
</evidence>
<reference evidence="12 13" key="1">
    <citation type="submission" date="2019-06" db="EMBL/GenBank/DDBJ databases">
        <title>Whole genome sequence for Rhodospirillaceae sp. R148.</title>
        <authorList>
            <person name="Wang G."/>
        </authorList>
    </citation>
    <scope>NUCLEOTIDE SEQUENCE [LARGE SCALE GENOMIC DNA]</scope>
    <source>
        <strain evidence="12 13">R148</strain>
    </source>
</reference>
<keyword evidence="13" id="KW-1185">Reference proteome</keyword>
<dbReference type="SUPFAM" id="SSF52540">
    <property type="entry name" value="P-loop containing nucleoside triphosphate hydrolases"/>
    <property type="match status" value="1"/>
</dbReference>
<dbReference type="SMART" id="SM00382">
    <property type="entry name" value="AAA"/>
    <property type="match status" value="1"/>
</dbReference>
<dbReference type="SMART" id="SM00448">
    <property type="entry name" value="REC"/>
    <property type="match status" value="1"/>
</dbReference>
<keyword evidence="7" id="KW-0010">Activator</keyword>
<evidence type="ECO:0000313" key="13">
    <source>
        <dbReference type="Proteomes" id="UP000315252"/>
    </source>
</evidence>
<dbReference type="PROSITE" id="PS50110">
    <property type="entry name" value="RESPONSE_REGULATORY"/>
    <property type="match status" value="1"/>
</dbReference>
<evidence type="ECO:0000256" key="5">
    <source>
        <dbReference type="ARBA" id="ARBA00023015"/>
    </source>
</evidence>
<protein>
    <submittedName>
        <fullName evidence="12">Sigma-54-dependent Fis family transcriptional regulator</fullName>
    </submittedName>
</protein>
<evidence type="ECO:0000256" key="1">
    <source>
        <dbReference type="ARBA" id="ARBA00022553"/>
    </source>
</evidence>
<keyword evidence="1 9" id="KW-0597">Phosphoprotein</keyword>
<dbReference type="Pfam" id="PF02954">
    <property type="entry name" value="HTH_8"/>
    <property type="match status" value="1"/>
</dbReference>
<keyword evidence="3" id="KW-0067">ATP-binding</keyword>
<dbReference type="GO" id="GO:0005524">
    <property type="term" value="F:ATP binding"/>
    <property type="evidence" value="ECO:0007669"/>
    <property type="project" value="UniProtKB-KW"/>
</dbReference>
<dbReference type="InterPro" id="IPR002078">
    <property type="entry name" value="Sigma_54_int"/>
</dbReference>
<name>A0A545TPQ0_9PROT</name>
<feature type="modified residue" description="4-aspartylphosphate" evidence="9">
    <location>
        <position position="53"/>
    </location>
</feature>
<dbReference type="Gene3D" id="3.40.50.2300">
    <property type="match status" value="1"/>
</dbReference>
<feature type="domain" description="Sigma-54 factor interaction" evidence="10">
    <location>
        <begin position="142"/>
        <end position="370"/>
    </location>
</feature>
<dbReference type="PROSITE" id="PS00688">
    <property type="entry name" value="SIGMA54_INTERACT_3"/>
    <property type="match status" value="1"/>
</dbReference>
<evidence type="ECO:0000256" key="6">
    <source>
        <dbReference type="ARBA" id="ARBA00023125"/>
    </source>
</evidence>
<dbReference type="Proteomes" id="UP000315252">
    <property type="component" value="Unassembled WGS sequence"/>
</dbReference>
<dbReference type="Pfam" id="PF25601">
    <property type="entry name" value="AAA_lid_14"/>
    <property type="match status" value="1"/>
</dbReference>
<dbReference type="GO" id="GO:0006355">
    <property type="term" value="P:regulation of DNA-templated transcription"/>
    <property type="evidence" value="ECO:0007669"/>
    <property type="project" value="InterPro"/>
</dbReference>
<dbReference type="InterPro" id="IPR027417">
    <property type="entry name" value="P-loop_NTPase"/>
</dbReference>
<dbReference type="InterPro" id="IPR001789">
    <property type="entry name" value="Sig_transdc_resp-reg_receiver"/>
</dbReference>
<dbReference type="SUPFAM" id="SSF46689">
    <property type="entry name" value="Homeodomain-like"/>
    <property type="match status" value="1"/>
</dbReference>
<dbReference type="InterPro" id="IPR058031">
    <property type="entry name" value="AAA_lid_NorR"/>
</dbReference>
<dbReference type="InterPro" id="IPR002197">
    <property type="entry name" value="HTH_Fis"/>
</dbReference>
<feature type="domain" description="Response regulatory" evidence="11">
    <location>
        <begin position="4"/>
        <end position="120"/>
    </location>
</feature>
<dbReference type="InterPro" id="IPR003593">
    <property type="entry name" value="AAA+_ATPase"/>
</dbReference>
<dbReference type="PANTHER" id="PTHR32071:SF17">
    <property type="entry name" value="TRANSCRIPTIONAL REGULATOR (NTRC FAMILY)"/>
    <property type="match status" value="1"/>
</dbReference>
<proteinExistence type="predicted"/>
<dbReference type="InterPro" id="IPR025943">
    <property type="entry name" value="Sigma_54_int_dom_ATP-bd_2"/>
</dbReference>
<dbReference type="FunFam" id="1.10.10.60:FF:000165">
    <property type="entry name" value="Two-component system nitrogen regulation response regulator NtrX"/>
    <property type="match status" value="1"/>
</dbReference>
<dbReference type="Gene3D" id="1.10.8.60">
    <property type="match status" value="1"/>
</dbReference>
<keyword evidence="6" id="KW-0238">DNA-binding</keyword>
<dbReference type="GO" id="GO:0000160">
    <property type="term" value="P:phosphorelay signal transduction system"/>
    <property type="evidence" value="ECO:0007669"/>
    <property type="project" value="UniProtKB-KW"/>
</dbReference>
<dbReference type="FunFam" id="3.40.50.300:FF:000006">
    <property type="entry name" value="DNA-binding transcriptional regulator NtrC"/>
    <property type="match status" value="1"/>
</dbReference>
<dbReference type="SUPFAM" id="SSF52172">
    <property type="entry name" value="CheY-like"/>
    <property type="match status" value="1"/>
</dbReference>
<evidence type="ECO:0000256" key="8">
    <source>
        <dbReference type="ARBA" id="ARBA00023163"/>
    </source>
</evidence>
<dbReference type="EMBL" id="VHSH01000005">
    <property type="protein sequence ID" value="TQV79196.1"/>
    <property type="molecule type" value="Genomic_DNA"/>
</dbReference>
<organism evidence="12 13">
    <name type="scientific">Denitrobaculum tricleocarpae</name>
    <dbReference type="NCBI Taxonomy" id="2591009"/>
    <lineage>
        <taxon>Bacteria</taxon>
        <taxon>Pseudomonadati</taxon>
        <taxon>Pseudomonadota</taxon>
        <taxon>Alphaproteobacteria</taxon>
        <taxon>Rhodospirillales</taxon>
        <taxon>Rhodospirillaceae</taxon>
        <taxon>Denitrobaculum</taxon>
    </lineage>
</organism>
<evidence type="ECO:0000256" key="4">
    <source>
        <dbReference type="ARBA" id="ARBA00023012"/>
    </source>
</evidence>
<dbReference type="GO" id="GO:0043565">
    <property type="term" value="F:sequence-specific DNA binding"/>
    <property type="evidence" value="ECO:0007669"/>
    <property type="project" value="InterPro"/>
</dbReference>
<dbReference type="CDD" id="cd17550">
    <property type="entry name" value="REC_NtrX-like"/>
    <property type="match status" value="1"/>
</dbReference>
<accession>A0A545TPQ0</accession>
<dbReference type="FunFam" id="3.40.50.2300:FF:000018">
    <property type="entry name" value="DNA-binding transcriptional regulator NtrC"/>
    <property type="match status" value="1"/>
</dbReference>